<evidence type="ECO:0000256" key="2">
    <source>
        <dbReference type="ARBA" id="ARBA00022517"/>
    </source>
</evidence>
<dbReference type="GO" id="GO:0006412">
    <property type="term" value="P:translation"/>
    <property type="evidence" value="ECO:0007669"/>
    <property type="project" value="TreeGrafter"/>
</dbReference>
<evidence type="ECO:0000313" key="6">
    <source>
        <dbReference type="Proteomes" id="UP000323136"/>
    </source>
</evidence>
<dbReference type="PANTHER" id="PTHR33867:SF1">
    <property type="entry name" value="RIBOSOME MATURATION FACTOR RIMP"/>
    <property type="match status" value="1"/>
</dbReference>
<dbReference type="GO" id="GO:0005829">
    <property type="term" value="C:cytosol"/>
    <property type="evidence" value="ECO:0007669"/>
    <property type="project" value="TreeGrafter"/>
</dbReference>
<feature type="domain" description="Ribosome maturation factor RimP N-terminal" evidence="4">
    <location>
        <begin position="25"/>
        <end position="81"/>
    </location>
</feature>
<protein>
    <recommendedName>
        <fullName evidence="3">Ribosome maturation factor RimP</fullName>
    </recommendedName>
</protein>
<accession>A0A5S5E0P8</accession>
<dbReference type="AlphaFoldDB" id="A0A5S5E0P8"/>
<comment type="function">
    <text evidence="3">Required for maturation of 30S ribosomal subunits.</text>
</comment>
<dbReference type="Proteomes" id="UP000323136">
    <property type="component" value="Unassembled WGS sequence"/>
</dbReference>
<dbReference type="InterPro" id="IPR035956">
    <property type="entry name" value="RimP_N_sf"/>
</dbReference>
<dbReference type="NCBIfam" id="NF002531">
    <property type="entry name" value="PRK02001.1"/>
    <property type="match status" value="1"/>
</dbReference>
<sequence>MSPLFIPKMNQEKVKILLQEALDENQSLYLIDLQFLANGKIKVIVDGDSGIPLSECVRISRNIEHNLDREEEDFSLEVTSPDISHPLKIKRQYIKNIDRVLKVKTQVEDFEGILKEVLDEAITLKWEAREPKPIGKGKHTVEKSVSIPYADIIEAKVKIIF</sequence>
<dbReference type="EMBL" id="VNIA01000001">
    <property type="protein sequence ID" value="TYQ00300.1"/>
    <property type="molecule type" value="Genomic_DNA"/>
</dbReference>
<name>A0A5S5E0P8_9FLAO</name>
<dbReference type="InterPro" id="IPR003728">
    <property type="entry name" value="Ribosome_maturation_RimP"/>
</dbReference>
<keyword evidence="1 3" id="KW-0963">Cytoplasm</keyword>
<dbReference type="SUPFAM" id="SSF75420">
    <property type="entry name" value="YhbC-like, N-terminal domain"/>
    <property type="match status" value="1"/>
</dbReference>
<keyword evidence="2 3" id="KW-0690">Ribosome biogenesis</keyword>
<comment type="similarity">
    <text evidence="3">Belongs to the RimP family.</text>
</comment>
<comment type="caution">
    <text evidence="5">The sequence shown here is derived from an EMBL/GenBank/DDBJ whole genome shotgun (WGS) entry which is preliminary data.</text>
</comment>
<dbReference type="HAMAP" id="MF_01077">
    <property type="entry name" value="RimP"/>
    <property type="match status" value="1"/>
</dbReference>
<reference evidence="5 6" key="1">
    <citation type="submission" date="2019-07" db="EMBL/GenBank/DDBJ databases">
        <title>Genomic Encyclopedia of Type Strains, Phase IV (KMG-IV): sequencing the most valuable type-strain genomes for metagenomic binning, comparative biology and taxonomic classification.</title>
        <authorList>
            <person name="Goeker M."/>
        </authorList>
    </citation>
    <scope>NUCLEOTIDE SEQUENCE [LARGE SCALE GENOMIC DNA]</scope>
    <source>
        <strain evidence="5 6">DSM 18961</strain>
    </source>
</reference>
<evidence type="ECO:0000256" key="1">
    <source>
        <dbReference type="ARBA" id="ARBA00022490"/>
    </source>
</evidence>
<dbReference type="PANTHER" id="PTHR33867">
    <property type="entry name" value="RIBOSOME MATURATION FACTOR RIMP"/>
    <property type="match status" value="1"/>
</dbReference>
<gene>
    <name evidence="3" type="primary">rimP</name>
    <name evidence="5" type="ORF">C7447_101911</name>
</gene>
<dbReference type="InterPro" id="IPR028989">
    <property type="entry name" value="RimP_N"/>
</dbReference>
<dbReference type="Gene3D" id="3.30.300.70">
    <property type="entry name" value="RimP-like superfamily, N-terminal"/>
    <property type="match status" value="1"/>
</dbReference>
<keyword evidence="6" id="KW-1185">Reference proteome</keyword>
<proteinExistence type="inferred from homology"/>
<evidence type="ECO:0000259" key="4">
    <source>
        <dbReference type="Pfam" id="PF02576"/>
    </source>
</evidence>
<organism evidence="5 6">
    <name type="scientific">Tenacibaculum adriaticum</name>
    <dbReference type="NCBI Taxonomy" id="413713"/>
    <lineage>
        <taxon>Bacteria</taxon>
        <taxon>Pseudomonadati</taxon>
        <taxon>Bacteroidota</taxon>
        <taxon>Flavobacteriia</taxon>
        <taxon>Flavobacteriales</taxon>
        <taxon>Flavobacteriaceae</taxon>
        <taxon>Tenacibaculum</taxon>
    </lineage>
</organism>
<evidence type="ECO:0000256" key="3">
    <source>
        <dbReference type="HAMAP-Rule" id="MF_01077"/>
    </source>
</evidence>
<evidence type="ECO:0000313" key="5">
    <source>
        <dbReference type="EMBL" id="TYQ00300.1"/>
    </source>
</evidence>
<dbReference type="GO" id="GO:0000028">
    <property type="term" value="P:ribosomal small subunit assembly"/>
    <property type="evidence" value="ECO:0007669"/>
    <property type="project" value="TreeGrafter"/>
</dbReference>
<comment type="subcellular location">
    <subcellularLocation>
        <location evidence="3">Cytoplasm</location>
    </subcellularLocation>
</comment>
<dbReference type="Pfam" id="PF02576">
    <property type="entry name" value="RimP_N"/>
    <property type="match status" value="1"/>
</dbReference>